<dbReference type="InterPro" id="IPR006427">
    <property type="entry name" value="Portal_HK97"/>
</dbReference>
<comment type="caution">
    <text evidence="1">The sequence shown here is derived from an EMBL/GenBank/DDBJ whole genome shotgun (WGS) entry which is preliminary data.</text>
</comment>
<evidence type="ECO:0000313" key="1">
    <source>
        <dbReference type="EMBL" id="RFP61110.1"/>
    </source>
</evidence>
<name>A0A372DNG3_9GAMM</name>
<protein>
    <submittedName>
        <fullName evidence="1">Phage portal protein</fullName>
    </submittedName>
</protein>
<proteinExistence type="predicted"/>
<organism evidence="1 2">
    <name type="scientific">Cognatiluteimonas weifangensis</name>
    <dbReference type="NCBI Taxonomy" id="2303539"/>
    <lineage>
        <taxon>Bacteria</taxon>
        <taxon>Pseudomonadati</taxon>
        <taxon>Pseudomonadota</taxon>
        <taxon>Gammaproteobacteria</taxon>
        <taxon>Lysobacterales</taxon>
        <taxon>Lysobacteraceae</taxon>
        <taxon>Cognatiluteimonas</taxon>
    </lineage>
</organism>
<accession>A0A372DNG3</accession>
<dbReference type="EMBL" id="QVPD01000004">
    <property type="protein sequence ID" value="RFP61110.1"/>
    <property type="molecule type" value="Genomic_DNA"/>
</dbReference>
<dbReference type="AlphaFoldDB" id="A0A372DNG3"/>
<dbReference type="Proteomes" id="UP000262917">
    <property type="component" value="Unassembled WGS sequence"/>
</dbReference>
<keyword evidence="2" id="KW-1185">Reference proteome</keyword>
<dbReference type="InterPro" id="IPR006944">
    <property type="entry name" value="Phage/GTA_portal"/>
</dbReference>
<sequence length="392" mass="43783">MPMKILDMLRGGWRTEQRAADPSWNALTGGGSNSAVGQHVDAKSAESISTVFGCVQALSESTACLPLHTYRRNDDGSRERVDGHWLSRLLDRPNDWQTGMEFREEATACVLLRGNSYSRKDIDGKGEVVSLVPLHPDRMTVVKLPSGKLRFDYSEERGNATKLLAEEVMHLRDRSEPGNPVARSRIAIARDTLGLSLALRAHGSGVFGRGARPAGIITNEGTRDLTTPELTAFQQRLENYASPANAGKTLLLLKGMKYQNAGLSNEDAEWLAAMQFGVTEVCRIFRVPPILVQTLEQASYNNVNEFGQQFVRFSLQRWLTMWEEGISRSLLGPIARQRFYAEHSVDALMRGNGEARAEFYAKALNNEPWMDVDEVRRLENLPQRHVANDATR</sequence>
<dbReference type="NCBIfam" id="TIGR01537">
    <property type="entry name" value="portal_HK97"/>
    <property type="match status" value="1"/>
</dbReference>
<dbReference type="Pfam" id="PF04860">
    <property type="entry name" value="Phage_portal"/>
    <property type="match status" value="1"/>
</dbReference>
<gene>
    <name evidence="1" type="ORF">D0Y53_05090</name>
</gene>
<reference evidence="1 2" key="1">
    <citation type="submission" date="2018-08" db="EMBL/GenBank/DDBJ databases">
        <title>Lysobacter weifangensis sp. nov., a new member of the family 'Xanthomonadaceae', isolated from soil in a farmland.</title>
        <authorList>
            <person name="Zhao H."/>
        </authorList>
    </citation>
    <scope>NUCLEOTIDE SEQUENCE [LARGE SCALE GENOMIC DNA]</scope>
    <source>
        <strain evidence="1 2">WF-2</strain>
    </source>
</reference>
<evidence type="ECO:0000313" key="2">
    <source>
        <dbReference type="Proteomes" id="UP000262917"/>
    </source>
</evidence>